<proteinExistence type="predicted"/>
<evidence type="ECO:0000313" key="5">
    <source>
        <dbReference type="EMBL" id="RIW08133.1"/>
    </source>
</evidence>
<name>A0A8B3DJ66_VIBHA</name>
<comment type="caution">
    <text evidence="5">The sequence shown here is derived from an EMBL/GenBank/DDBJ whole genome shotgun (WGS) entry which is preliminary data.</text>
</comment>
<evidence type="ECO:0000256" key="2">
    <source>
        <dbReference type="ARBA" id="ARBA00023136"/>
    </source>
</evidence>
<dbReference type="InterPro" id="IPR036737">
    <property type="entry name" value="OmpA-like_sf"/>
</dbReference>
<feature type="domain" description="OmpA-like" evidence="4">
    <location>
        <begin position="617"/>
        <end position="734"/>
    </location>
</feature>
<evidence type="ECO:0000256" key="3">
    <source>
        <dbReference type="PROSITE-ProRule" id="PRU00473"/>
    </source>
</evidence>
<dbReference type="Pfam" id="PF00691">
    <property type="entry name" value="OmpA"/>
    <property type="match status" value="1"/>
</dbReference>
<protein>
    <submittedName>
        <fullName evidence="5">OmpA family protein</fullName>
    </submittedName>
</protein>
<dbReference type="Gene3D" id="3.30.1330.60">
    <property type="entry name" value="OmpA-like domain"/>
    <property type="match status" value="1"/>
</dbReference>
<accession>A0A8B3DJ66</accession>
<sequence length="1563" mass="175690">MSNDFKYLPTDVYLFGVDFPNIGDAQNPQYRAINIEKDLTSLEELKNIRPMSRLPIAINLGEESAALWATDDLGRLHVLGDSTQKNQKTNINQVLVLRSPVHELAQKTYKLSFPEWSMLTELAIGAQSKARPIKKACADLASILGNLKAYGGEQTLNSLEKKVEYAVTEVKRSQLAPKYEAGTQALTDEQVAYNKWYDSVPEDKPIRGFIVPTFSFLAVVFSTDDYDLAVVDVKRFDETTSTHKSLQEKDVVTQAKLDKTSGSHRPIALFPLASDVFTDGMYTIEVVFDQEFAGKIPEFVQNATNVTKEYDEVGLISRVTYELREYITLSQITPFGKIAVVAGDMISLEESLIYQFPTHFKALQAFRMGELENLENSGTTASMSAALWEIGTKVTPSLVNAGINIHQNPSSKHDVIGSLANTFWGQVDKGALPPAMISALEFSFGVSATAAAYQTLQDLRQAASESERAAQVGLKTLLKEKGFDKSKFFTKVIEPARNGNAHVVAGSAARTWLTGNGSVKSFLSPFAGAGLNAINTFYEIKEITDKSEQLRLAEEKAKLRKSYFEQVSRDYLNWVPVWKESLKSGELLLKQIIDKLGDNVTFTDSIPNDVAEDSAMFVKDHKGAGLRLVFPFDNNQVQAPHLSYLAAVDKELSKIPNAVVEIEGHACQNGDSEYNQNLSQQRAQHVAEFFSSVSDIRFFGERRPIVEVPNNEIKRENAQLNINRRVEVRIYLQEFAARIPPSRLGFKAMEQARLAQLNANLGEEAIAKELKLAIFEMIVGMACYVPIIGQAARGFFVVKEGGKMLMSGAQLLDSALFDYYLSSYNEVRKSISAIEQLSHETTEIIDSLAEINTQLTEMYFTSSEALVEHLGKATGAKELIKRYQRRALAINGLVLLIQRACAEGEQEFTKQWQVLAIDEYIQRYIETDGWILNTELKENLCNLWLQELMRREGHKQLVESYGEEIAEQIITRNKANYIAPKRKDVSGAFNVAFPVQDKLYNRDQQRGLVEFATQFNVESKKLSEEDLGFVRLLVSEPHDNSKWVTFDEWEKARLKANKKVRLSPFHRLKWQMVLGKQSLKQMTSNVFQCEMSYQRTDGLLNTSGPKFNLMFKPMKHEEFSVDPKGELAEFFEAEKADSKVLIGCEFEPYFYFGDDVFSGVKPLIAKHDLVDYSGYLSKVALGPIFGQVIKIDSQQDVLKEYVNSGGFKNMTYEFTLSGSNYKLPVRVDKTVGRFITSPRQIPVGVDTNHNYTLSAKSGFLANGNSVSEKDLLTLDFVLHSKVHKGPTKPVIDDIKHSAIAVNYGNKRQFMNEDSMFTTADELKGFDWTSKKSFAMEVMLIGGKHRKESYQGQNLEWQSVPVSLKLSTTFDNEAVFGSETTSGPEHLSNLTYIGILKKDGSKWMLDDSDVINKNISADFVSEALSNIDMEEDFGGKVVYASRFEFAFKALNGQEIKGLRPFGPVVSTSGRFQEAVLKVSSLTQRNTAEKTPFKLGSFEMSLGRQYKNVDELSYFSDCEDPSYKVDKDMYINWAKLKPDERTERLVTWIRDPYLATIIEASILNK</sequence>
<comment type="subcellular location">
    <subcellularLocation>
        <location evidence="1">Membrane</location>
    </subcellularLocation>
</comment>
<dbReference type="RefSeq" id="WP_114092070.1">
    <property type="nucleotide sequence ID" value="NZ_QOUW02000099.1"/>
</dbReference>
<dbReference type="Proteomes" id="UP000253437">
    <property type="component" value="Unassembled WGS sequence"/>
</dbReference>
<dbReference type="InterPro" id="IPR006664">
    <property type="entry name" value="OMP_bac"/>
</dbReference>
<dbReference type="InterPro" id="IPR006665">
    <property type="entry name" value="OmpA-like"/>
</dbReference>
<dbReference type="PROSITE" id="PS51123">
    <property type="entry name" value="OMPA_2"/>
    <property type="match status" value="1"/>
</dbReference>
<reference evidence="5 6" key="1">
    <citation type="submission" date="2018-08" db="EMBL/GenBank/DDBJ databases">
        <title>Vibrio harveyi strains pathogenic to white snook Centropomus viridis Lockington (1877) and potential probiotic bacteria.</title>
        <authorList>
            <person name="Soto-Rodriguez S."/>
            <person name="Gomez-Gil B."/>
            <person name="Lozano-Olvera R."/>
        </authorList>
    </citation>
    <scope>NUCLEOTIDE SEQUENCE [LARGE SCALE GENOMIC DNA]</scope>
    <source>
        <strain evidence="5 6">CAIM 1508</strain>
    </source>
</reference>
<gene>
    <name evidence="5" type="ORF">DS957_020045</name>
</gene>
<dbReference type="CDD" id="cd07185">
    <property type="entry name" value="OmpA_C-like"/>
    <property type="match status" value="1"/>
</dbReference>
<dbReference type="EMBL" id="QOUW02000099">
    <property type="protein sequence ID" value="RIW08133.1"/>
    <property type="molecule type" value="Genomic_DNA"/>
</dbReference>
<dbReference type="GO" id="GO:0016020">
    <property type="term" value="C:membrane"/>
    <property type="evidence" value="ECO:0007669"/>
    <property type="project" value="UniProtKB-SubCell"/>
</dbReference>
<evidence type="ECO:0000256" key="1">
    <source>
        <dbReference type="ARBA" id="ARBA00004370"/>
    </source>
</evidence>
<evidence type="ECO:0000259" key="4">
    <source>
        <dbReference type="PROSITE" id="PS51123"/>
    </source>
</evidence>
<dbReference type="SUPFAM" id="SSF103088">
    <property type="entry name" value="OmpA-like"/>
    <property type="match status" value="1"/>
</dbReference>
<dbReference type="PRINTS" id="PR01021">
    <property type="entry name" value="OMPADOMAIN"/>
</dbReference>
<organism evidence="5 6">
    <name type="scientific">Vibrio harveyi</name>
    <name type="common">Beneckea harveyi</name>
    <dbReference type="NCBI Taxonomy" id="669"/>
    <lineage>
        <taxon>Bacteria</taxon>
        <taxon>Pseudomonadati</taxon>
        <taxon>Pseudomonadota</taxon>
        <taxon>Gammaproteobacteria</taxon>
        <taxon>Vibrionales</taxon>
        <taxon>Vibrionaceae</taxon>
        <taxon>Vibrio</taxon>
    </lineage>
</organism>
<keyword evidence="2 3" id="KW-0472">Membrane</keyword>
<evidence type="ECO:0000313" key="6">
    <source>
        <dbReference type="Proteomes" id="UP000253437"/>
    </source>
</evidence>